<dbReference type="PANTHER" id="PTHR22916:SF3">
    <property type="entry name" value="UDP-GLCNAC:BETAGAL BETA-1,3-N-ACETYLGLUCOSAMINYLTRANSFERASE-LIKE PROTEIN 1"/>
    <property type="match status" value="1"/>
</dbReference>
<evidence type="ECO:0000313" key="3">
    <source>
        <dbReference type="Proteomes" id="UP000824755"/>
    </source>
</evidence>
<evidence type="ECO:0000259" key="1">
    <source>
        <dbReference type="Pfam" id="PF00535"/>
    </source>
</evidence>
<reference evidence="2 3" key="1">
    <citation type="submission" date="2021-08" db="EMBL/GenBank/DDBJ databases">
        <title>Lysobacter sp. strain CJ11 Genome sequencing and assembly.</title>
        <authorList>
            <person name="Kim I."/>
        </authorList>
    </citation>
    <scope>NUCLEOTIDE SEQUENCE [LARGE SCALE GENOMIC DNA]</scope>
    <source>
        <strain evidence="2 3">CJ11</strain>
    </source>
</reference>
<dbReference type="Pfam" id="PF00535">
    <property type="entry name" value="Glycos_transf_2"/>
    <property type="match status" value="1"/>
</dbReference>
<dbReference type="Gene3D" id="3.90.550.10">
    <property type="entry name" value="Spore Coat Polysaccharide Biosynthesis Protein SpsA, Chain A"/>
    <property type="match status" value="1"/>
</dbReference>
<organism evidence="2 3">
    <name type="scientific">Lysobacter soyae</name>
    <dbReference type="NCBI Taxonomy" id="2764185"/>
    <lineage>
        <taxon>Bacteria</taxon>
        <taxon>Pseudomonadati</taxon>
        <taxon>Pseudomonadota</taxon>
        <taxon>Gammaproteobacteria</taxon>
        <taxon>Lysobacterales</taxon>
        <taxon>Lysobacteraceae</taxon>
        <taxon>Lysobacter</taxon>
    </lineage>
</organism>
<name>A0ABX8WPD7_9GAMM</name>
<dbReference type="InterPro" id="IPR001173">
    <property type="entry name" value="Glyco_trans_2-like"/>
</dbReference>
<dbReference type="PANTHER" id="PTHR22916">
    <property type="entry name" value="GLYCOSYLTRANSFERASE"/>
    <property type="match status" value="1"/>
</dbReference>
<evidence type="ECO:0000313" key="2">
    <source>
        <dbReference type="EMBL" id="QYR52721.1"/>
    </source>
</evidence>
<sequence length="330" mass="36561">MQTSVVVCTHNGEAFLREQLDSILRQTRPPSEIIISDDGSTDSSVSIIEAFATKAQAAGIACQVVANVRALGVTGNFESACQRANGEVIFLADQDDVWHTDKVDRLLKVLAQNEVVLVSSNAEIIDAAGQKTNETLFSRLRISPAELSLLRNGDLSNLILYRTAFTGATFAFKKSLLKHALPFDRKLVHDEWLVQVAWVVGEVRTVQESLMDYRLHASNTIGLDAPAVESIDDTFGARLGSHLQRIIGKLTPLVERFENSADGVTNAKRLLLRRKQLELALARGRYPKSLPRRLHAVFNNWKSKLYAVEPSPMRTAMLDIFRNPQAKSVS</sequence>
<proteinExistence type="predicted"/>
<accession>A0ABX8WPD7</accession>
<dbReference type="RefSeq" id="WP_220379506.1">
    <property type="nucleotide sequence ID" value="NZ_CP080544.1"/>
</dbReference>
<keyword evidence="3" id="KW-1185">Reference proteome</keyword>
<protein>
    <submittedName>
        <fullName evidence="2">Glycosyltransferase family 2 protein</fullName>
    </submittedName>
</protein>
<dbReference type="CDD" id="cd04196">
    <property type="entry name" value="GT_2_like_d"/>
    <property type="match status" value="1"/>
</dbReference>
<dbReference type="Proteomes" id="UP000824755">
    <property type="component" value="Chromosome"/>
</dbReference>
<feature type="domain" description="Glycosyltransferase 2-like" evidence="1">
    <location>
        <begin position="4"/>
        <end position="146"/>
    </location>
</feature>
<dbReference type="EMBL" id="CP080544">
    <property type="protein sequence ID" value="QYR52721.1"/>
    <property type="molecule type" value="Genomic_DNA"/>
</dbReference>
<dbReference type="InterPro" id="IPR029044">
    <property type="entry name" value="Nucleotide-diphossugar_trans"/>
</dbReference>
<gene>
    <name evidence="2" type="ORF">H8L67_09070</name>
</gene>
<dbReference type="SUPFAM" id="SSF53448">
    <property type="entry name" value="Nucleotide-diphospho-sugar transferases"/>
    <property type="match status" value="1"/>
</dbReference>